<sequence>MGYEIIPTILLVLLKTLGIYSTILIIRVLLTWFPNLDMSNPILLNLCAITDPYLNFFRGIIPPLAGLDLSPILAFVVIRVIQGILGNAAALAMGGFQMYG</sequence>
<keyword evidence="3" id="KW-0132">Cell division</keyword>
<feature type="transmembrane region" description="Helical" evidence="2">
    <location>
        <begin position="6"/>
        <end position="30"/>
    </location>
</feature>
<dbReference type="PANTHER" id="PTHR33219:SF14">
    <property type="entry name" value="PROTEIN COFACTOR ASSEMBLY OF COMPLEX C SUBUNIT B CCB3, CHLOROPLASTIC-RELATED"/>
    <property type="match status" value="1"/>
</dbReference>
<dbReference type="PANTHER" id="PTHR33219">
    <property type="entry name" value="YLMG HOMOLOG PROTEIN 2, CHLOROPLASTIC"/>
    <property type="match status" value="1"/>
</dbReference>
<evidence type="ECO:0000256" key="1">
    <source>
        <dbReference type="ARBA" id="ARBA00010894"/>
    </source>
</evidence>
<keyword evidence="2" id="KW-0812">Transmembrane</keyword>
<dbReference type="GO" id="GO:0016020">
    <property type="term" value="C:membrane"/>
    <property type="evidence" value="ECO:0007669"/>
    <property type="project" value="InterPro"/>
</dbReference>
<protein>
    <submittedName>
        <fullName evidence="3">Cell division protein YlmG/Ycf19</fullName>
    </submittedName>
</protein>
<proteinExistence type="inferred from homology"/>
<name>A0A0A2C045_PROMR</name>
<dbReference type="InterPro" id="IPR003425">
    <property type="entry name" value="CCB3/YggT"/>
</dbReference>
<dbReference type="Pfam" id="PF02325">
    <property type="entry name" value="CCB3_YggT"/>
    <property type="match status" value="1"/>
</dbReference>
<feature type="transmembrane region" description="Helical" evidence="2">
    <location>
        <begin position="73"/>
        <end position="96"/>
    </location>
</feature>
<dbReference type="GO" id="GO:0051301">
    <property type="term" value="P:cell division"/>
    <property type="evidence" value="ECO:0007669"/>
    <property type="project" value="UniProtKB-KW"/>
</dbReference>
<organism evidence="3 4">
    <name type="scientific">Prochlorococcus marinus str. PAC1</name>
    <dbReference type="NCBI Taxonomy" id="59924"/>
    <lineage>
        <taxon>Bacteria</taxon>
        <taxon>Bacillati</taxon>
        <taxon>Cyanobacteriota</taxon>
        <taxon>Cyanophyceae</taxon>
        <taxon>Synechococcales</taxon>
        <taxon>Prochlorococcaceae</taxon>
        <taxon>Prochlorococcus</taxon>
    </lineage>
</organism>
<keyword evidence="3" id="KW-0131">Cell cycle</keyword>
<keyword evidence="2" id="KW-1133">Transmembrane helix</keyword>
<dbReference type="Proteomes" id="UP000030392">
    <property type="component" value="Unassembled WGS sequence"/>
</dbReference>
<keyword evidence="2" id="KW-0472">Membrane</keyword>
<comment type="caution">
    <text evidence="3">The sequence shown here is derived from an EMBL/GenBank/DDBJ whole genome shotgun (WGS) entry which is preliminary data.</text>
</comment>
<dbReference type="EMBL" id="JNAX01000015">
    <property type="protein sequence ID" value="KGG19721.1"/>
    <property type="molecule type" value="Genomic_DNA"/>
</dbReference>
<comment type="similarity">
    <text evidence="1">Belongs to the YggT family.</text>
</comment>
<evidence type="ECO:0000313" key="3">
    <source>
        <dbReference type="EMBL" id="KGG19721.1"/>
    </source>
</evidence>
<dbReference type="AlphaFoldDB" id="A0A0A2C045"/>
<gene>
    <name evidence="3" type="ORF">EV03_2107</name>
</gene>
<accession>A0A0A2C045</accession>
<evidence type="ECO:0000313" key="4">
    <source>
        <dbReference type="Proteomes" id="UP000030392"/>
    </source>
</evidence>
<reference evidence="4" key="1">
    <citation type="journal article" date="2014" name="Sci. Data">
        <title>Genomes of diverse isolates of the marine cyanobacterium Prochlorococcus.</title>
        <authorList>
            <person name="Biller S."/>
            <person name="Berube P."/>
            <person name="Thompson J."/>
            <person name="Kelly L."/>
            <person name="Roggensack S."/>
            <person name="Awad L."/>
            <person name="Roache-Johnson K."/>
            <person name="Ding H."/>
            <person name="Giovannoni S.J."/>
            <person name="Moore L.R."/>
            <person name="Chisholm S.W."/>
        </authorList>
    </citation>
    <scope>NUCLEOTIDE SEQUENCE [LARGE SCALE GENOMIC DNA]</scope>
    <source>
        <strain evidence="4">PAC1</strain>
    </source>
</reference>
<evidence type="ECO:0000256" key="2">
    <source>
        <dbReference type="SAM" id="Phobius"/>
    </source>
</evidence>
<dbReference type="RefSeq" id="WP_036907516.1">
    <property type="nucleotide sequence ID" value="NZ_CP138967.1"/>
</dbReference>